<evidence type="ECO:0000313" key="2">
    <source>
        <dbReference type="Proteomes" id="UP000365705"/>
    </source>
</evidence>
<dbReference type="InterPro" id="IPR038600">
    <property type="entry name" value="Csn2_sf"/>
</dbReference>
<dbReference type="EMBL" id="CABFNH010000025">
    <property type="protein sequence ID" value="VTZ91857.1"/>
    <property type="molecule type" value="Genomic_DNA"/>
</dbReference>
<accession>A0A508YTA1</accession>
<dbReference type="CDD" id="cd12218">
    <property type="entry name" value="Csn2"/>
    <property type="match status" value="1"/>
</dbReference>
<gene>
    <name evidence="1" type="ORF">LMUP508_01541</name>
</gene>
<dbReference type="AlphaFoldDB" id="A0A508YTA1"/>
<dbReference type="Proteomes" id="UP000365705">
    <property type="component" value="Unassembled WGS sequence"/>
</dbReference>
<evidence type="ECO:0008006" key="3">
    <source>
        <dbReference type="Google" id="ProtNLM"/>
    </source>
</evidence>
<dbReference type="RefSeq" id="WP_143113258.1">
    <property type="nucleotide sequence ID" value="NZ_CABFNH010000025.1"/>
</dbReference>
<evidence type="ECO:0000313" key="1">
    <source>
        <dbReference type="EMBL" id="VTZ91857.1"/>
    </source>
</evidence>
<dbReference type="NCBIfam" id="TIGR01866">
    <property type="entry name" value="cas_Csn2"/>
    <property type="match status" value="1"/>
</dbReference>
<sequence length="223" mass="25638">MNLIYAAHQPMELENGRVTVLMTNNQNVYFEMAQALAGKNDLLRLIDDDFSELNLSTALCWDADLSSAPDLMDRYGSALIKKISNELTVDQRQQLIAKQQELLTAIQDTLFSVDLPLEVSLDDGFQRLYKYARPRLISSANATPYDIIKNDLNIHLELNDCCVLAMKNIANFLLPEQFKAFLQLVEESGLAVFLLEFSEKQQRAYYQNSDVYWIDEDFVDWHL</sequence>
<proteinExistence type="predicted"/>
<organism evidence="1 2">
    <name type="scientific">Limosilactobacillus mucosae</name>
    <name type="common">Lactobacillus mucosae</name>
    <dbReference type="NCBI Taxonomy" id="97478"/>
    <lineage>
        <taxon>Bacteria</taxon>
        <taxon>Bacillati</taxon>
        <taxon>Bacillota</taxon>
        <taxon>Bacilli</taxon>
        <taxon>Lactobacillales</taxon>
        <taxon>Lactobacillaceae</taxon>
        <taxon>Limosilactobacillus</taxon>
    </lineage>
</organism>
<name>A0A508YTA1_LIMMU</name>
<protein>
    <recommendedName>
        <fullName evidence="3">Type II-A CRISPR-associated protein Csn2</fullName>
    </recommendedName>
</protein>
<dbReference type="Gene3D" id="3.40.50.11940">
    <property type="match status" value="1"/>
</dbReference>
<dbReference type="InterPro" id="IPR010146">
    <property type="entry name" value="CRISPR-assoc_prot_Csn2-typ"/>
</dbReference>
<reference evidence="1 2" key="1">
    <citation type="submission" date="2019-06" db="EMBL/GenBank/DDBJ databases">
        <authorList>
            <person name="Rodrigo-Torres L."/>
            <person name="Arahal R. D."/>
            <person name="Lucena T."/>
        </authorList>
    </citation>
    <scope>NUCLEOTIDE SEQUENCE [LARGE SCALE GENOMIC DNA]</scope>
    <source>
        <strain evidence="1 2">INIA P508</strain>
    </source>
</reference>